<keyword evidence="1" id="KW-0812">Transmembrane</keyword>
<accession>A0A660SCQ4</accession>
<keyword evidence="1" id="KW-1133">Transmembrane helix</keyword>
<feature type="transmembrane region" description="Helical" evidence="1">
    <location>
        <begin position="96"/>
        <end position="120"/>
    </location>
</feature>
<protein>
    <submittedName>
        <fullName evidence="2">Uncharacterized protein</fullName>
    </submittedName>
</protein>
<evidence type="ECO:0000313" key="3">
    <source>
        <dbReference type="Proteomes" id="UP000282321"/>
    </source>
</evidence>
<feature type="transmembrane region" description="Helical" evidence="1">
    <location>
        <begin position="160"/>
        <end position="179"/>
    </location>
</feature>
<dbReference type="Proteomes" id="UP000282321">
    <property type="component" value="Unassembled WGS sequence"/>
</dbReference>
<feature type="transmembrane region" description="Helical" evidence="1">
    <location>
        <begin position="57"/>
        <end position="76"/>
    </location>
</feature>
<feature type="transmembrane region" description="Helical" evidence="1">
    <location>
        <begin position="20"/>
        <end position="37"/>
    </location>
</feature>
<reference evidence="2 3" key="1">
    <citation type="submission" date="2018-06" db="EMBL/GenBank/DDBJ databases">
        <title>Extensive metabolic versatility and redundancy in microbially diverse, dynamic hydrothermal sediments.</title>
        <authorList>
            <person name="Dombrowski N."/>
            <person name="Teske A."/>
            <person name="Baker B.J."/>
        </authorList>
    </citation>
    <scope>NUCLEOTIDE SEQUENCE [LARGE SCALE GENOMIC DNA]</scope>
    <source>
        <strain evidence="2">B35_G9</strain>
    </source>
</reference>
<dbReference type="EMBL" id="QNBC01000011">
    <property type="protein sequence ID" value="RKX67761.1"/>
    <property type="molecule type" value="Genomic_DNA"/>
</dbReference>
<organism evidence="2 3">
    <name type="scientific">candidate division TA06 bacterium</name>
    <dbReference type="NCBI Taxonomy" id="2250710"/>
    <lineage>
        <taxon>Bacteria</taxon>
        <taxon>Bacteria division TA06</taxon>
    </lineage>
</organism>
<feature type="transmembrane region" description="Helical" evidence="1">
    <location>
        <begin position="132"/>
        <end position="153"/>
    </location>
</feature>
<comment type="caution">
    <text evidence="2">The sequence shown here is derived from an EMBL/GenBank/DDBJ whole genome shotgun (WGS) entry which is preliminary data.</text>
</comment>
<proteinExistence type="predicted"/>
<keyword evidence="1" id="KW-0472">Membrane</keyword>
<name>A0A660SCQ4_UNCT6</name>
<evidence type="ECO:0000313" key="2">
    <source>
        <dbReference type="EMBL" id="RKX67761.1"/>
    </source>
</evidence>
<feature type="transmembrane region" description="Helical" evidence="1">
    <location>
        <begin position="221"/>
        <end position="239"/>
    </location>
</feature>
<sequence length="253" mass="29297">MTVILFRYYLKKTLKSPFTYLYLLGIPVYALIFNLFTKTNIVITNSITFQKNDFTNFQVVSINIISFLTAGFLIGLSTSILRDRYIKYEKKFKEEIARITTIIGIAIISTIPYLIIYVIILLVNNYGFDKSILLLFISILFMIIMLSVFMGFLANFFRRAALYTIGWILYLLSLLLPFLEKRILIHDPSSVYNGIVKTLIIILPPFKNLMKISENNNYSTLLNAVFYTLILIIILFIYTEGVNFARKKMHHGG</sequence>
<dbReference type="AlphaFoldDB" id="A0A660SCQ4"/>
<gene>
    <name evidence="2" type="ORF">DRP44_01505</name>
</gene>
<evidence type="ECO:0000256" key="1">
    <source>
        <dbReference type="SAM" id="Phobius"/>
    </source>
</evidence>